<keyword evidence="5" id="KW-0812">Transmembrane</keyword>
<dbReference type="InterPro" id="IPR027417">
    <property type="entry name" value="P-loop_NTPase"/>
</dbReference>
<evidence type="ECO:0000313" key="12">
    <source>
        <dbReference type="EMBL" id="KAJ9693147.1"/>
    </source>
</evidence>
<comment type="subcellular location">
    <subcellularLocation>
        <location evidence="1">Membrane</location>
        <topology evidence="1">Multi-pass membrane protein</topology>
    </subcellularLocation>
</comment>
<reference evidence="12 13" key="1">
    <citation type="journal article" date="2023" name="BMC Biotechnol.">
        <title>Vitis rotundifolia cv Carlos genome sequencing.</title>
        <authorList>
            <person name="Huff M."/>
            <person name="Hulse-Kemp A."/>
            <person name="Scheffler B."/>
            <person name="Youngblood R."/>
            <person name="Simpson S."/>
            <person name="Babiker E."/>
            <person name="Staton M."/>
        </authorList>
    </citation>
    <scope>NUCLEOTIDE SEQUENCE [LARGE SCALE GENOMIC DNA]</scope>
    <source>
        <tissue evidence="12">Leaf</tissue>
    </source>
</reference>
<keyword evidence="7" id="KW-0067">ATP-binding</keyword>
<dbReference type="Gene3D" id="1.20.1560.10">
    <property type="entry name" value="ABC transporter type 1, transmembrane domain"/>
    <property type="match status" value="1"/>
</dbReference>
<evidence type="ECO:0000256" key="5">
    <source>
        <dbReference type="ARBA" id="ARBA00022692"/>
    </source>
</evidence>
<dbReference type="PROSITE" id="PS50893">
    <property type="entry name" value="ABC_TRANSPORTER_2"/>
    <property type="match status" value="1"/>
</dbReference>
<evidence type="ECO:0000256" key="4">
    <source>
        <dbReference type="ARBA" id="ARBA00022448"/>
    </source>
</evidence>
<evidence type="ECO:0000256" key="9">
    <source>
        <dbReference type="ARBA" id="ARBA00023136"/>
    </source>
</evidence>
<keyword evidence="13" id="KW-1185">Reference proteome</keyword>
<dbReference type="GO" id="GO:0016020">
    <property type="term" value="C:membrane"/>
    <property type="evidence" value="ECO:0007669"/>
    <property type="project" value="UniProtKB-SubCell"/>
</dbReference>
<keyword evidence="6" id="KW-0547">Nucleotide-binding</keyword>
<evidence type="ECO:0000256" key="10">
    <source>
        <dbReference type="ARBA" id="ARBA00034018"/>
    </source>
</evidence>
<dbReference type="EMBL" id="JARBHA010000009">
    <property type="protein sequence ID" value="KAJ9693147.1"/>
    <property type="molecule type" value="Genomic_DNA"/>
</dbReference>
<evidence type="ECO:0000256" key="7">
    <source>
        <dbReference type="ARBA" id="ARBA00022840"/>
    </source>
</evidence>
<evidence type="ECO:0000313" key="13">
    <source>
        <dbReference type="Proteomes" id="UP001168098"/>
    </source>
</evidence>
<keyword evidence="8" id="KW-1133">Transmembrane helix</keyword>
<dbReference type="InterPro" id="IPR017871">
    <property type="entry name" value="ABC_transporter-like_CS"/>
</dbReference>
<name>A0AA38ZQY3_VITRO</name>
<keyword evidence="9" id="KW-0472">Membrane</keyword>
<dbReference type="PANTHER" id="PTHR24223">
    <property type="entry name" value="ATP-BINDING CASSETTE SUB-FAMILY C"/>
    <property type="match status" value="1"/>
</dbReference>
<evidence type="ECO:0000256" key="6">
    <source>
        <dbReference type="ARBA" id="ARBA00022741"/>
    </source>
</evidence>
<dbReference type="InterPro" id="IPR003593">
    <property type="entry name" value="AAA+_ATPase"/>
</dbReference>
<dbReference type="FunFam" id="3.40.50.300:FF:000997">
    <property type="entry name" value="Multidrug resistance-associated protein 1"/>
    <property type="match status" value="1"/>
</dbReference>
<comment type="catalytic activity">
    <reaction evidence="10">
        <text>ATP + H2O + xenobioticSide 1 = ADP + phosphate + xenobioticSide 2.</text>
        <dbReference type="EC" id="7.6.2.2"/>
    </reaction>
</comment>
<evidence type="ECO:0000256" key="3">
    <source>
        <dbReference type="ARBA" id="ARBA00012191"/>
    </source>
</evidence>
<proteinExistence type="inferred from homology"/>
<dbReference type="PROSITE" id="PS00211">
    <property type="entry name" value="ABC_TRANSPORTER_1"/>
    <property type="match status" value="1"/>
</dbReference>
<evidence type="ECO:0000256" key="1">
    <source>
        <dbReference type="ARBA" id="ARBA00004141"/>
    </source>
</evidence>
<dbReference type="Gene3D" id="3.40.50.300">
    <property type="entry name" value="P-loop containing nucleotide triphosphate hydrolases"/>
    <property type="match status" value="1"/>
</dbReference>
<protein>
    <recommendedName>
        <fullName evidence="3">ABC-type xenobiotic transporter</fullName>
        <ecNumber evidence="3">7.6.2.2</ecNumber>
    </recommendedName>
</protein>
<evidence type="ECO:0000259" key="11">
    <source>
        <dbReference type="PROSITE" id="PS50893"/>
    </source>
</evidence>
<dbReference type="Pfam" id="PF00005">
    <property type="entry name" value="ABC_tran"/>
    <property type="match status" value="1"/>
</dbReference>
<dbReference type="GO" id="GO:0008559">
    <property type="term" value="F:ABC-type xenobiotic transporter activity"/>
    <property type="evidence" value="ECO:0007669"/>
    <property type="project" value="UniProtKB-EC"/>
</dbReference>
<dbReference type="EC" id="7.6.2.2" evidence="3"/>
<dbReference type="SMART" id="SM00382">
    <property type="entry name" value="AAA"/>
    <property type="match status" value="1"/>
</dbReference>
<evidence type="ECO:0000256" key="8">
    <source>
        <dbReference type="ARBA" id="ARBA00022989"/>
    </source>
</evidence>
<evidence type="ECO:0000256" key="2">
    <source>
        <dbReference type="ARBA" id="ARBA00009726"/>
    </source>
</evidence>
<comment type="similarity">
    <text evidence="2">Belongs to the ABC transporter superfamily. ABCC family. Conjugate transporter (TC 3.A.1.208) subfamily.</text>
</comment>
<dbReference type="CDD" id="cd03250">
    <property type="entry name" value="ABCC_MRP_domain1"/>
    <property type="match status" value="1"/>
</dbReference>
<comment type="caution">
    <text evidence="12">The sequence shown here is derived from an EMBL/GenBank/DDBJ whole genome shotgun (WGS) entry which is preliminary data.</text>
</comment>
<dbReference type="SUPFAM" id="SSF52540">
    <property type="entry name" value="P-loop containing nucleoside triphosphate hydrolases"/>
    <property type="match status" value="1"/>
</dbReference>
<dbReference type="PANTHER" id="PTHR24223:SF330">
    <property type="entry name" value="ATP-BINDING CASSETTE SUB-FAMILY C MEMBER 10"/>
    <property type="match status" value="1"/>
</dbReference>
<feature type="domain" description="ABC transporter" evidence="11">
    <location>
        <begin position="76"/>
        <end position="293"/>
    </location>
</feature>
<keyword evidence="4" id="KW-0813">Transport</keyword>
<gene>
    <name evidence="12" type="ORF">PVL29_012054</name>
</gene>
<dbReference type="InterPro" id="IPR036640">
    <property type="entry name" value="ABC1_TM_sf"/>
</dbReference>
<organism evidence="12 13">
    <name type="scientific">Vitis rotundifolia</name>
    <name type="common">Muscadine grape</name>
    <dbReference type="NCBI Taxonomy" id="103349"/>
    <lineage>
        <taxon>Eukaryota</taxon>
        <taxon>Viridiplantae</taxon>
        <taxon>Streptophyta</taxon>
        <taxon>Embryophyta</taxon>
        <taxon>Tracheophyta</taxon>
        <taxon>Spermatophyta</taxon>
        <taxon>Magnoliopsida</taxon>
        <taxon>eudicotyledons</taxon>
        <taxon>Gunneridae</taxon>
        <taxon>Pentapetalae</taxon>
        <taxon>rosids</taxon>
        <taxon>Vitales</taxon>
        <taxon>Vitaceae</taxon>
        <taxon>Viteae</taxon>
        <taxon>Vitis</taxon>
    </lineage>
</organism>
<dbReference type="GO" id="GO:0016887">
    <property type="term" value="F:ATP hydrolysis activity"/>
    <property type="evidence" value="ECO:0007669"/>
    <property type="project" value="InterPro"/>
</dbReference>
<dbReference type="AlphaFoldDB" id="A0AA38ZQY3"/>
<dbReference type="InterPro" id="IPR050173">
    <property type="entry name" value="ABC_transporter_C-like"/>
</dbReference>
<dbReference type="InterPro" id="IPR003439">
    <property type="entry name" value="ABC_transporter-like_ATP-bd"/>
</dbReference>
<dbReference type="Proteomes" id="UP001168098">
    <property type="component" value="Unassembled WGS sequence"/>
</dbReference>
<dbReference type="GO" id="GO:0005524">
    <property type="term" value="F:ATP binding"/>
    <property type="evidence" value="ECO:0007669"/>
    <property type="project" value="UniProtKB-KW"/>
</dbReference>
<sequence length="294" mass="32108">MGYQLDAAMVFTCLALFNTLISPLNSFPWVINGLIDAIISMRRLSRFLSCSEHKPAELEQTAGSSSSPSFSSQFNFELEDMAVAMCDASCAWSSSEEVEKDLVLHHVTLGLPKGSLVAIIGEVGSGKSSLLNSILKEMRLIHGSIYLGGSITYVPQVPWILSGTIRENILFGKAYDSTRYSDVLEACALDIDISLMVGGDMAYIGDKGVNLSGGQRARLALARAIYHGSDIFMLDDVLSAVDAQVAWWILHNAILGPLMNQHTRVLCTHNIQVIPLNPLVFLRHFCTLVRSTTI</sequence>
<accession>A0AA38ZQY3</accession>